<dbReference type="InterPro" id="IPR053162">
    <property type="entry name" value="DnaD"/>
</dbReference>
<reference evidence="4 5" key="1">
    <citation type="journal article" date="2015" name="Genome Announc.">
        <title>Expanding the biotechnology potential of lactobacilli through comparative genomics of 213 strains and associated genera.</title>
        <authorList>
            <person name="Sun Z."/>
            <person name="Harris H.M."/>
            <person name="McCann A."/>
            <person name="Guo C."/>
            <person name="Argimon S."/>
            <person name="Zhang W."/>
            <person name="Yang X."/>
            <person name="Jeffery I.B."/>
            <person name="Cooney J.C."/>
            <person name="Kagawa T.F."/>
            <person name="Liu W."/>
            <person name="Song Y."/>
            <person name="Salvetti E."/>
            <person name="Wrobel A."/>
            <person name="Rasinkangas P."/>
            <person name="Parkhill J."/>
            <person name="Rea M.C."/>
            <person name="O'Sullivan O."/>
            <person name="Ritari J."/>
            <person name="Douillard F.P."/>
            <person name="Paul Ross R."/>
            <person name="Yang R."/>
            <person name="Briner A.E."/>
            <person name="Felis G.E."/>
            <person name="de Vos W.M."/>
            <person name="Barrangou R."/>
            <person name="Klaenhammer T.R."/>
            <person name="Caufield P.W."/>
            <person name="Cui Y."/>
            <person name="Zhang H."/>
            <person name="O'Toole P.W."/>
        </authorList>
    </citation>
    <scope>NUCLEOTIDE SEQUENCE [LARGE SCALE GENOMIC DNA]</scope>
    <source>
        <strain evidence="4 5">DSM 15836</strain>
    </source>
</reference>
<accession>A0ABR5PLF2</accession>
<evidence type="ECO:0000259" key="3">
    <source>
        <dbReference type="Pfam" id="PF09681"/>
    </source>
</evidence>
<feature type="compositionally biased region" description="Basic and acidic residues" evidence="2">
    <location>
        <begin position="304"/>
        <end position="332"/>
    </location>
</feature>
<dbReference type="InterPro" id="IPR034829">
    <property type="entry name" value="DnaD-like_sf"/>
</dbReference>
<dbReference type="InterPro" id="IPR006343">
    <property type="entry name" value="DnaB/C_C"/>
</dbReference>
<comment type="caution">
    <text evidence="4">The sequence shown here is derived from an EMBL/GenBank/DDBJ whole genome shotgun (WGS) entry which is preliminary data.</text>
</comment>
<dbReference type="PANTHER" id="PTHR37293">
    <property type="entry name" value="PHAGE REPLICATION PROTEIN-RELATED"/>
    <property type="match status" value="1"/>
</dbReference>
<gene>
    <name evidence="4" type="ORF">FC65_GL000655</name>
</gene>
<dbReference type="RefSeq" id="WP_056971446.1">
    <property type="nucleotide sequence ID" value="NZ_AZFI01000017.1"/>
</dbReference>
<evidence type="ECO:0000313" key="4">
    <source>
        <dbReference type="EMBL" id="KRM30319.1"/>
    </source>
</evidence>
<feature type="region of interest" description="Disordered" evidence="2">
    <location>
        <begin position="298"/>
        <end position="332"/>
    </location>
</feature>
<feature type="domain" description="Phage replisome organiser N-terminal" evidence="3">
    <location>
        <begin position="9"/>
        <end position="124"/>
    </location>
</feature>
<comment type="similarity">
    <text evidence="1">Belongs to the DnaB/DnaD family.</text>
</comment>
<dbReference type="EMBL" id="AZFI01000017">
    <property type="protein sequence ID" value="KRM30319.1"/>
    <property type="molecule type" value="Genomic_DNA"/>
</dbReference>
<organism evidence="4 5">
    <name type="scientific">Ligilactobacillus acidipiscis DSM 15836</name>
    <dbReference type="NCBI Taxonomy" id="1423716"/>
    <lineage>
        <taxon>Bacteria</taxon>
        <taxon>Bacillati</taxon>
        <taxon>Bacillota</taxon>
        <taxon>Bacilli</taxon>
        <taxon>Lactobacillales</taxon>
        <taxon>Lactobacillaceae</taxon>
        <taxon>Ligilactobacillus</taxon>
    </lineage>
</organism>
<evidence type="ECO:0000256" key="2">
    <source>
        <dbReference type="SAM" id="MobiDB-lite"/>
    </source>
</evidence>
<dbReference type="Proteomes" id="UP000051217">
    <property type="component" value="Unassembled WGS sequence"/>
</dbReference>
<evidence type="ECO:0000256" key="1">
    <source>
        <dbReference type="ARBA" id="ARBA00093462"/>
    </source>
</evidence>
<proteinExistence type="inferred from homology"/>
<dbReference type="Pfam" id="PF09681">
    <property type="entry name" value="Phage_rep_org_N"/>
    <property type="match status" value="1"/>
</dbReference>
<dbReference type="InterPro" id="IPR010056">
    <property type="entry name" value="Phage_rep_org__N"/>
</dbReference>
<protein>
    <submittedName>
        <fullName evidence="4">Phage replication protein</fullName>
    </submittedName>
</protein>
<dbReference type="NCBIfam" id="TIGR01714">
    <property type="entry name" value="phage_rep_org_N"/>
    <property type="match status" value="1"/>
</dbReference>
<name>A0ABR5PLF2_9LACO</name>
<evidence type="ECO:0000313" key="5">
    <source>
        <dbReference type="Proteomes" id="UP000051217"/>
    </source>
</evidence>
<keyword evidence="5" id="KW-1185">Reference proteome</keyword>
<dbReference type="NCBIfam" id="TIGR01446">
    <property type="entry name" value="DnaD_dom"/>
    <property type="match status" value="1"/>
</dbReference>
<sequence>MSENKKYFYLKLKDNFFDSDEMKLLESMPDGYKYSNILLKLYLRSLKNEGRLMLNNHIPYSEQMIAGVTGHSVGDVKAALSVFQDLGLIEKLDNGAIYMLDIQNFIGQSSTEADRIRKYRTKIQSEKQQIEAPKNKGVQMYDKRTPELEIELEKDIDIEKETNQQQQNDKSTEQKSSVGLSTKEYCNKIVDFYQFKCNFGQFTPIWYQDLDQDFADWLELNNDPEEVTNIFCLALKEAASVKNVRKPYQYAQGILDNWERNKHVTLSDIKAELVKKESGSSGKDRTYNYRKRSVVQKEQLPDWAGKEHEDQRASPEVKADLNKRMEELGLKK</sequence>
<dbReference type="Gene3D" id="1.10.10.630">
    <property type="entry name" value="DnaD domain-like"/>
    <property type="match status" value="1"/>
</dbReference>
<dbReference type="SUPFAM" id="SSF158499">
    <property type="entry name" value="DnaD domain-like"/>
    <property type="match status" value="1"/>
</dbReference>
<dbReference type="PANTHER" id="PTHR37293:SF7">
    <property type="entry name" value="HYPOTHETICAL PHAGE PROTEIN"/>
    <property type="match status" value="1"/>
</dbReference>